<keyword evidence="1" id="KW-1133">Transmembrane helix</keyword>
<dbReference type="PANTHER" id="PTHR35465">
    <property type="entry name" value="CAVEOLIN-1 PROTEIN"/>
    <property type="match status" value="1"/>
</dbReference>
<feature type="transmembrane region" description="Helical" evidence="1">
    <location>
        <begin position="222"/>
        <end position="240"/>
    </location>
</feature>
<keyword evidence="1" id="KW-0472">Membrane</keyword>
<evidence type="ECO:0000313" key="2">
    <source>
        <dbReference type="EMBL" id="KAL2517825.1"/>
    </source>
</evidence>
<keyword evidence="3" id="KW-1185">Reference proteome</keyword>
<organism evidence="2 3">
    <name type="scientific">Abeliophyllum distichum</name>
    <dbReference type="NCBI Taxonomy" id="126358"/>
    <lineage>
        <taxon>Eukaryota</taxon>
        <taxon>Viridiplantae</taxon>
        <taxon>Streptophyta</taxon>
        <taxon>Embryophyta</taxon>
        <taxon>Tracheophyta</taxon>
        <taxon>Spermatophyta</taxon>
        <taxon>Magnoliopsida</taxon>
        <taxon>eudicotyledons</taxon>
        <taxon>Gunneridae</taxon>
        <taxon>Pentapetalae</taxon>
        <taxon>asterids</taxon>
        <taxon>lamiids</taxon>
        <taxon>Lamiales</taxon>
        <taxon>Oleaceae</taxon>
        <taxon>Forsythieae</taxon>
        <taxon>Abeliophyllum</taxon>
    </lineage>
</organism>
<dbReference type="EMBL" id="JBFOLK010000004">
    <property type="protein sequence ID" value="KAL2517825.1"/>
    <property type="molecule type" value="Genomic_DNA"/>
</dbReference>
<comment type="caution">
    <text evidence="2">The sequence shown here is derived from an EMBL/GenBank/DDBJ whole genome shotgun (WGS) entry which is preliminary data.</text>
</comment>
<keyword evidence="1" id="KW-0812">Transmembrane</keyword>
<dbReference type="PANTHER" id="PTHR35465:SF1">
    <property type="entry name" value="PHOSPHATIDYLINOSITOL-GLYCAN BIOSYNTHESIS CLASS X PROTEIN"/>
    <property type="match status" value="1"/>
</dbReference>
<feature type="transmembrane region" description="Helical" evidence="1">
    <location>
        <begin position="184"/>
        <end position="210"/>
    </location>
</feature>
<gene>
    <name evidence="2" type="ORF">Adt_14072</name>
</gene>
<name>A0ABD1TYL7_9LAMI</name>
<protein>
    <submittedName>
        <fullName evidence="2">Uncharacterized protein</fullName>
    </submittedName>
</protein>
<dbReference type="AlphaFoldDB" id="A0ABD1TYL7"/>
<dbReference type="Proteomes" id="UP001604336">
    <property type="component" value="Unassembled WGS sequence"/>
</dbReference>
<reference evidence="3" key="1">
    <citation type="submission" date="2024-07" db="EMBL/GenBank/DDBJ databases">
        <title>Two chromosome-level genome assemblies of Korean endemic species Abeliophyllum distichum and Forsythia ovata (Oleaceae).</title>
        <authorList>
            <person name="Jang H."/>
        </authorList>
    </citation>
    <scope>NUCLEOTIDE SEQUENCE [LARGE SCALE GENOMIC DNA]</scope>
</reference>
<proteinExistence type="predicted"/>
<evidence type="ECO:0000256" key="1">
    <source>
        <dbReference type="SAM" id="Phobius"/>
    </source>
</evidence>
<sequence length="325" mass="37053">MSANCSIKCRVEVNELIVLPLQFRFLGITFFLSIEFQCALSEIQLLRCKIDRIDRKVLYVGKELLKETFPLQMDSRLYELQGLKPHTWYEVKISYPASIPSSFSLHLKRGSSDLGLNWGRKLLNTEKLIFKTDGIDSLVDQHRLHVLVNVEPEGVVAIPGKQESKFVIFNIVCDELFLGIPHKAWYVVFLVFLCLGVAFVVPTFLPPFLLPKNRRPSLIDQFFFLVLVSLCLGQTIRFSAAATNRWCTACLIRADLKQEYKTVVALILANPSGRAFLFASGWWCSTTGGTYNYVDKDPEHGTRNYHLLECDMIQFDGFIQTSTPL</sequence>
<accession>A0ABD1TYL7</accession>
<evidence type="ECO:0000313" key="3">
    <source>
        <dbReference type="Proteomes" id="UP001604336"/>
    </source>
</evidence>